<dbReference type="EMBL" id="LR027517">
    <property type="protein sequence ID" value="VCU52741.1"/>
    <property type="molecule type" value="Genomic_DNA"/>
</dbReference>
<evidence type="ECO:0000256" key="2">
    <source>
        <dbReference type="ARBA" id="ARBA00023210"/>
    </source>
</evidence>
<dbReference type="InterPro" id="IPR013033">
    <property type="entry name" value="MinC"/>
</dbReference>
<dbReference type="Gene3D" id="2.160.20.70">
    <property type="match status" value="1"/>
</dbReference>
<accession>A0A3P4ANU3</accession>
<dbReference type="InterPro" id="IPR016098">
    <property type="entry name" value="CAP/MinC_C"/>
</dbReference>
<sequence>MRLRATPKALALRLDGGETPEDVRRLSLPEGLPLEVEVAGPVAQETLEALLALGRPLTLVPPRGRVVEGTLVVPRGLRAGQRVEYPGTVVVLGDVNPGAEVVAGGDVIVVGRLMGLAHAGALGDEERFIFALELRAKQVRIGPHLAQAPEEAEEGLGPEVVRALEGRIVVEPWGRKPLP</sequence>
<evidence type="ECO:0000313" key="7">
    <source>
        <dbReference type="Proteomes" id="UP000279841"/>
    </source>
</evidence>
<reference evidence="6 7" key="1">
    <citation type="submission" date="2018-10" db="EMBL/GenBank/DDBJ databases">
        <authorList>
            <person name="Peiro R."/>
            <person name="Begona"/>
            <person name="Cbmso G."/>
            <person name="Lopez M."/>
            <person name="Gonzalez S."/>
            <person name="Sacristan E."/>
            <person name="Castillo E."/>
        </authorList>
    </citation>
    <scope>NUCLEOTIDE SEQUENCE [LARGE SCALE GENOMIC DNA]</scope>
    <source>
        <strain evidence="6">TTHNAR1</strain>
    </source>
</reference>
<keyword evidence="1" id="KW-0132">Cell division</keyword>
<dbReference type="GO" id="GO:0000902">
    <property type="term" value="P:cell morphogenesis"/>
    <property type="evidence" value="ECO:0007669"/>
    <property type="project" value="InterPro"/>
</dbReference>
<evidence type="ECO:0000256" key="3">
    <source>
        <dbReference type="ARBA" id="ARBA00023306"/>
    </source>
</evidence>
<evidence type="ECO:0000313" key="6">
    <source>
        <dbReference type="EMBL" id="VCU52741.1"/>
    </source>
</evidence>
<dbReference type="PANTHER" id="PTHR34108">
    <property type="entry name" value="SEPTUM SITE-DETERMINING PROTEIN MINC"/>
    <property type="match status" value="1"/>
</dbReference>
<gene>
    <name evidence="6" type="primary">minC</name>
    <name evidence="5" type="ORF">TthAA11_12820</name>
    <name evidence="6" type="ORF">TTHN1_00494</name>
</gene>
<reference evidence="5" key="2">
    <citation type="submission" date="2021-07" db="EMBL/GenBank/DDBJ databases">
        <title>Complete genome sequences of four Thermus thermophilus strains isolated from Arima Hot Spring in Japan.</title>
        <authorList>
            <person name="Tomariguchi N."/>
            <person name="Ueno Y."/>
            <person name="Miyazaki K."/>
        </authorList>
    </citation>
    <scope>NUCLEOTIDE SEQUENCE</scope>
    <source>
        <strain evidence="5">AA1-1</strain>
    </source>
</reference>
<dbReference type="SUPFAM" id="SSF63848">
    <property type="entry name" value="Cell-division inhibitor MinC, C-terminal domain"/>
    <property type="match status" value="1"/>
</dbReference>
<dbReference type="Pfam" id="PF03775">
    <property type="entry name" value="MinC_C"/>
    <property type="match status" value="1"/>
</dbReference>
<dbReference type="Proteomes" id="UP000279841">
    <property type="component" value="Chromosome"/>
</dbReference>
<protein>
    <submittedName>
        <fullName evidence="5 6">Septum site-determining protein MinC</fullName>
    </submittedName>
</protein>
<name>A0A3P4ANU3_THETH</name>
<organism evidence="6 7">
    <name type="scientific">Thermus thermophilus</name>
    <dbReference type="NCBI Taxonomy" id="274"/>
    <lineage>
        <taxon>Bacteria</taxon>
        <taxon>Thermotogati</taxon>
        <taxon>Deinococcota</taxon>
        <taxon>Deinococci</taxon>
        <taxon>Thermales</taxon>
        <taxon>Thermaceae</taxon>
        <taxon>Thermus</taxon>
    </lineage>
</organism>
<proteinExistence type="predicted"/>
<keyword evidence="2" id="KW-0717">Septation</keyword>
<evidence type="ECO:0000313" key="5">
    <source>
        <dbReference type="EMBL" id="BCZ87100.1"/>
    </source>
</evidence>
<dbReference type="InterPro" id="IPR005526">
    <property type="entry name" value="Septum_form_inhib_MinC_C"/>
</dbReference>
<dbReference type="AlphaFoldDB" id="A0A3P4ANU3"/>
<keyword evidence="3" id="KW-0131">Cell cycle</keyword>
<dbReference type="GO" id="GO:0000917">
    <property type="term" value="P:division septum assembly"/>
    <property type="evidence" value="ECO:0007669"/>
    <property type="project" value="UniProtKB-KW"/>
</dbReference>
<dbReference type="PANTHER" id="PTHR34108:SF1">
    <property type="entry name" value="SEPTUM SITE-DETERMINING PROTEIN MINC"/>
    <property type="match status" value="1"/>
</dbReference>
<dbReference type="Proteomes" id="UP000825379">
    <property type="component" value="Chromosome"/>
</dbReference>
<feature type="domain" description="Septum formation inhibitor MinC C-terminal" evidence="4">
    <location>
        <begin position="73"/>
        <end position="170"/>
    </location>
</feature>
<dbReference type="InterPro" id="IPR036145">
    <property type="entry name" value="MinC_C_sf"/>
</dbReference>
<dbReference type="RefSeq" id="WP_014629454.1">
    <property type="nucleotide sequence ID" value="NZ_AP019792.1"/>
</dbReference>
<dbReference type="GO" id="GO:1901891">
    <property type="term" value="P:regulation of cell septum assembly"/>
    <property type="evidence" value="ECO:0007669"/>
    <property type="project" value="InterPro"/>
</dbReference>
<evidence type="ECO:0000259" key="4">
    <source>
        <dbReference type="Pfam" id="PF03775"/>
    </source>
</evidence>
<dbReference type="EMBL" id="AP024926">
    <property type="protein sequence ID" value="BCZ87100.1"/>
    <property type="molecule type" value="Genomic_DNA"/>
</dbReference>
<evidence type="ECO:0000256" key="1">
    <source>
        <dbReference type="ARBA" id="ARBA00022618"/>
    </source>
</evidence>